<dbReference type="AlphaFoldDB" id="A0A9N7Z479"/>
<proteinExistence type="predicted"/>
<organism evidence="1 2">
    <name type="scientific">Pleuronectes platessa</name>
    <name type="common">European plaice</name>
    <dbReference type="NCBI Taxonomy" id="8262"/>
    <lineage>
        <taxon>Eukaryota</taxon>
        <taxon>Metazoa</taxon>
        <taxon>Chordata</taxon>
        <taxon>Craniata</taxon>
        <taxon>Vertebrata</taxon>
        <taxon>Euteleostomi</taxon>
        <taxon>Actinopterygii</taxon>
        <taxon>Neopterygii</taxon>
        <taxon>Teleostei</taxon>
        <taxon>Neoteleostei</taxon>
        <taxon>Acanthomorphata</taxon>
        <taxon>Carangaria</taxon>
        <taxon>Pleuronectiformes</taxon>
        <taxon>Pleuronectoidei</taxon>
        <taxon>Pleuronectidae</taxon>
        <taxon>Pleuronectes</taxon>
    </lineage>
</organism>
<accession>A0A9N7Z479</accession>
<dbReference type="Proteomes" id="UP001153269">
    <property type="component" value="Unassembled WGS sequence"/>
</dbReference>
<name>A0A9N7Z479_PLEPL</name>
<sequence>MCTVSPMAVDGLRAAASCCQPALTRSAQTLYITSHSLTGCHLKDPHITERVSLSPPHALPPANIENVCIAGPRSHAMCIPGPVLTHCVSWILELLALSVLLRLIGRFGFLSRGVPASGQVSDSSLGVQVTYHTYLGSPRG</sequence>
<evidence type="ECO:0000313" key="2">
    <source>
        <dbReference type="Proteomes" id="UP001153269"/>
    </source>
</evidence>
<evidence type="ECO:0000313" key="1">
    <source>
        <dbReference type="EMBL" id="CAB1449476.1"/>
    </source>
</evidence>
<keyword evidence="2" id="KW-1185">Reference proteome</keyword>
<comment type="caution">
    <text evidence="1">The sequence shown here is derived from an EMBL/GenBank/DDBJ whole genome shotgun (WGS) entry which is preliminary data.</text>
</comment>
<protein>
    <submittedName>
        <fullName evidence="1">Uncharacterized protein</fullName>
    </submittedName>
</protein>
<reference evidence="1" key="1">
    <citation type="submission" date="2020-03" db="EMBL/GenBank/DDBJ databases">
        <authorList>
            <person name="Weist P."/>
        </authorList>
    </citation>
    <scope>NUCLEOTIDE SEQUENCE</scope>
</reference>
<dbReference type="EMBL" id="CADEAL010004016">
    <property type="protein sequence ID" value="CAB1449476.1"/>
    <property type="molecule type" value="Genomic_DNA"/>
</dbReference>
<gene>
    <name evidence="1" type="ORF">PLEPLA_LOCUS37159</name>
</gene>